<evidence type="ECO:0000313" key="1">
    <source>
        <dbReference type="EMBL" id="KAH7662840.1"/>
    </source>
</evidence>
<dbReference type="Proteomes" id="UP000827976">
    <property type="component" value="Chromosome 14"/>
</dbReference>
<sequence>MATSEDRPPAMSAMIRLAEKRDVPHILRLIHQMAVFEHLTHLFSATEPSLSATLFPSNPSPPFLSFTVLILELSPSPSQPAPNPFFTPIVRELDLKSPISDPDSETFTSSGGVVSGFVLCFPNYSSFLAKPGLYIEDIFVREPYRRMGLGRMLLSAVAGQAVKIGFGRVEWCVLDWNVNAIKFYEEMGADVLQEWRICRLTGDKLQAYAEDHHQD</sequence>
<comment type="caution">
    <text evidence="1">The sequence shown here is derived from an EMBL/GenBank/DDBJ whole genome shotgun (WGS) entry which is preliminary data.</text>
</comment>
<protein>
    <submittedName>
        <fullName evidence="1">Acyl-CoA N-acyltransferase protein</fullName>
    </submittedName>
</protein>
<accession>A0ACB7UQ14</accession>
<keyword evidence="2" id="KW-1185">Reference proteome</keyword>
<organism evidence="1 2">
    <name type="scientific">Dioscorea alata</name>
    <name type="common">Purple yam</name>
    <dbReference type="NCBI Taxonomy" id="55571"/>
    <lineage>
        <taxon>Eukaryota</taxon>
        <taxon>Viridiplantae</taxon>
        <taxon>Streptophyta</taxon>
        <taxon>Embryophyta</taxon>
        <taxon>Tracheophyta</taxon>
        <taxon>Spermatophyta</taxon>
        <taxon>Magnoliopsida</taxon>
        <taxon>Liliopsida</taxon>
        <taxon>Dioscoreales</taxon>
        <taxon>Dioscoreaceae</taxon>
        <taxon>Dioscorea</taxon>
    </lineage>
</organism>
<name>A0ACB7UQ14_DIOAL</name>
<dbReference type="EMBL" id="CM037024">
    <property type="protein sequence ID" value="KAH7662840.1"/>
    <property type="molecule type" value="Genomic_DNA"/>
</dbReference>
<reference evidence="2" key="1">
    <citation type="journal article" date="2022" name="Nat. Commun.">
        <title>Chromosome evolution and the genetic basis of agronomically important traits in greater yam.</title>
        <authorList>
            <person name="Bredeson J.V."/>
            <person name="Lyons J.B."/>
            <person name="Oniyinde I.O."/>
            <person name="Okereke N.R."/>
            <person name="Kolade O."/>
            <person name="Nnabue I."/>
            <person name="Nwadili C.O."/>
            <person name="Hribova E."/>
            <person name="Parker M."/>
            <person name="Nwogha J."/>
            <person name="Shu S."/>
            <person name="Carlson J."/>
            <person name="Kariba R."/>
            <person name="Muthemba S."/>
            <person name="Knop K."/>
            <person name="Barton G.J."/>
            <person name="Sherwood A.V."/>
            <person name="Lopez-Montes A."/>
            <person name="Asiedu R."/>
            <person name="Jamnadass R."/>
            <person name="Muchugi A."/>
            <person name="Goodstein D."/>
            <person name="Egesi C.N."/>
            <person name="Featherston J."/>
            <person name="Asfaw A."/>
            <person name="Simpson G.G."/>
            <person name="Dolezel J."/>
            <person name="Hendre P.S."/>
            <person name="Van Deynze A."/>
            <person name="Kumar P.L."/>
            <person name="Obidiegwu J.E."/>
            <person name="Bhattacharjee R."/>
            <person name="Rokhsar D.S."/>
        </authorList>
    </citation>
    <scope>NUCLEOTIDE SEQUENCE [LARGE SCALE GENOMIC DNA]</scope>
    <source>
        <strain evidence="2">cv. TDa95/00328</strain>
    </source>
</reference>
<gene>
    <name evidence="1" type="ORF">IHE45_14G015000</name>
</gene>
<proteinExistence type="predicted"/>
<evidence type="ECO:0000313" key="2">
    <source>
        <dbReference type="Proteomes" id="UP000827976"/>
    </source>
</evidence>